<evidence type="ECO:0000313" key="4">
    <source>
        <dbReference type="Proteomes" id="UP000327044"/>
    </source>
</evidence>
<dbReference type="PANTHER" id="PTHR33053">
    <property type="entry name" value="PROTEIN, PUTATIVE-RELATED"/>
    <property type="match status" value="1"/>
</dbReference>
<dbReference type="EMBL" id="GEZM01028173">
    <property type="protein sequence ID" value="JAV86402.1"/>
    <property type="molecule type" value="Transcribed_RNA"/>
</dbReference>
<dbReference type="Proteomes" id="UP000327044">
    <property type="component" value="Unassembled WGS sequence"/>
</dbReference>
<accession>A0A1Y1MR04</accession>
<dbReference type="EMBL" id="GEZM01028172">
    <property type="protein sequence ID" value="JAV86403.1"/>
    <property type="molecule type" value="Transcribed_RNA"/>
</dbReference>
<dbReference type="EMBL" id="GEZM01028174">
    <property type="protein sequence ID" value="JAV86401.1"/>
    <property type="molecule type" value="Transcribed_RNA"/>
</dbReference>
<sequence>MHKRIRRKLKPIVGKRQFLRRVAQSVQQTLNNTSSSTPLPSTSSVPENPNSILREINSPILHPFLHEEFVANNNENPNANDSQTNYPFLLPSQDILEPSLLVSLMHWCVTFNIPHIAITSLLHILHRFHPELPLSSKTLLGTPRQVNTTKVGDGQFYYFGLKTGLSFVLSTISEIKDKIEISFNIDGIPLFKSSNQQFWPILALVKNFKSKPFVVGIFSGTSKPKPLELFLNDFIEELNLIIHNGFEYNSKVYNISVHSFLCDAPARAFIKHIKSHSGYSSCEKCTNPGKYKDGRIIFETDSFSKRTDSSFLLQQDEDHHTGISPLLKLGIGLVSVFPIDYMHACCLGVMRKLLCFWLNGALTTRLPNQKVNAISNMLISWKQHIPSDFNRKPRSLSEVQRWKATEFRTFLLYLGAVVLNSNTHKAVYEHFLLFHVAILILSSKHLISKFGCSYANELLNTFVKHCEKLYGSQFLIYNIHILLHLSDDVIKYGPLDQFSCFPFENFLGQIKRLIRSPTNTLQQACCRIQEIQNIRFNVNQMHPPANMLFPHDSGPVPPQIAADNCKQFLKCFHKGFEICVHSYSKANSYCITNKGKVLQIQNIILMQDNILIVGKFFQTYNSIYTYPLNSKDLNIYLLSDLSHNIEISSLDEVMGKCLVLPAKNNNWASFPLIHTFDEIKA</sequence>
<proteinExistence type="predicted"/>
<evidence type="ECO:0000313" key="3">
    <source>
        <dbReference type="EMBL" id="KAB0795060.1"/>
    </source>
</evidence>
<evidence type="ECO:0000256" key="1">
    <source>
        <dbReference type="SAM" id="MobiDB-lite"/>
    </source>
</evidence>
<feature type="compositionally biased region" description="Low complexity" evidence="1">
    <location>
        <begin position="28"/>
        <end position="45"/>
    </location>
</feature>
<dbReference type="InParanoid" id="A0A1Y1MR04"/>
<reference evidence="2" key="1">
    <citation type="journal article" date="2016" name="Sci. Rep.">
        <title>Molecular characterization of firefly nuptial gifts: a multi-omics approach sheds light on postcopulatory sexual selection.</title>
        <authorList>
            <person name="Al-Wathiqui N."/>
            <person name="Fallon T.R."/>
            <person name="South A."/>
            <person name="Weng J.K."/>
            <person name="Lewis S.M."/>
        </authorList>
    </citation>
    <scope>NUCLEOTIDE SEQUENCE</scope>
</reference>
<feature type="region of interest" description="Disordered" evidence="1">
    <location>
        <begin position="28"/>
        <end position="49"/>
    </location>
</feature>
<dbReference type="EMBL" id="GEZM01028175">
    <property type="protein sequence ID" value="JAV86400.1"/>
    <property type="molecule type" value="Transcribed_RNA"/>
</dbReference>
<dbReference type="PANTHER" id="PTHR33053:SF24">
    <property type="entry name" value="TRANSPOSASE DOMAIN-CONTAINING PROTEIN"/>
    <property type="match status" value="1"/>
</dbReference>
<dbReference type="EMBL" id="GEZM01028169">
    <property type="protein sequence ID" value="JAV86406.1"/>
    <property type="molecule type" value="Transcribed_RNA"/>
</dbReference>
<dbReference type="EMBL" id="VVIM01000008">
    <property type="protein sequence ID" value="KAB0795060.1"/>
    <property type="molecule type" value="Genomic_DNA"/>
</dbReference>
<dbReference type="EMBL" id="GEZM01028171">
    <property type="protein sequence ID" value="JAV86404.1"/>
    <property type="molecule type" value="Transcribed_RNA"/>
</dbReference>
<organism evidence="2">
    <name type="scientific">Photinus pyralis</name>
    <name type="common">Common eastern firefly</name>
    <name type="synonym">Lampyris pyralis</name>
    <dbReference type="NCBI Taxonomy" id="7054"/>
    <lineage>
        <taxon>Eukaryota</taxon>
        <taxon>Metazoa</taxon>
        <taxon>Ecdysozoa</taxon>
        <taxon>Arthropoda</taxon>
        <taxon>Hexapoda</taxon>
        <taxon>Insecta</taxon>
        <taxon>Pterygota</taxon>
        <taxon>Neoptera</taxon>
        <taxon>Endopterygota</taxon>
        <taxon>Coleoptera</taxon>
        <taxon>Polyphaga</taxon>
        <taxon>Elateriformia</taxon>
        <taxon>Elateroidea</taxon>
        <taxon>Lampyridae</taxon>
        <taxon>Lampyrinae</taxon>
        <taxon>Photinus</taxon>
    </lineage>
</organism>
<evidence type="ECO:0000313" key="2">
    <source>
        <dbReference type="EMBL" id="JAV86406.1"/>
    </source>
</evidence>
<reference evidence="3" key="3">
    <citation type="submission" date="2019-08" db="EMBL/GenBank/DDBJ databases">
        <authorList>
            <consortium name="Photinus pyralis genome working group"/>
            <person name="Fallon T.R."/>
            <person name="Sander Lower S.E."/>
            <person name="Weng J.-K."/>
        </authorList>
    </citation>
    <scope>NUCLEOTIDE SEQUENCE</scope>
    <source>
        <strain evidence="3">1611_PpyrPB1</strain>
        <tissue evidence="3">Whole body</tissue>
    </source>
</reference>
<evidence type="ECO:0008006" key="5">
    <source>
        <dbReference type="Google" id="ProtNLM"/>
    </source>
</evidence>
<protein>
    <recommendedName>
        <fullName evidence="5">DUF4218 domain-containing protein</fullName>
    </recommendedName>
</protein>
<keyword evidence="4" id="KW-1185">Reference proteome</keyword>
<reference evidence="3 4" key="2">
    <citation type="journal article" date="2018" name="Elife">
        <title>Firefly genomes illuminate parallel origins of bioluminescence in beetles.</title>
        <authorList>
            <person name="Fallon T.R."/>
            <person name="Lower S.E."/>
            <person name="Chang C.H."/>
            <person name="Bessho-Uehara M."/>
            <person name="Martin G.J."/>
            <person name="Bewick A.J."/>
            <person name="Behringer M."/>
            <person name="Debat H.J."/>
            <person name="Wong I."/>
            <person name="Day J.C."/>
            <person name="Suvorov A."/>
            <person name="Silva C.J."/>
            <person name="Stanger-Hall K.F."/>
            <person name="Hall D.W."/>
            <person name="Schmitz R.J."/>
            <person name="Nelson D.R."/>
            <person name="Lewis S.M."/>
            <person name="Shigenobu S."/>
            <person name="Bybee S.M."/>
            <person name="Larracuente A.M."/>
            <person name="Oba Y."/>
            <person name="Weng J.K."/>
        </authorList>
    </citation>
    <scope>NUCLEOTIDE SEQUENCE [LARGE SCALE GENOMIC DNA]</scope>
    <source>
        <strain evidence="3">1611_PpyrPB1</strain>
        <tissue evidence="3">Whole body</tissue>
    </source>
</reference>
<dbReference type="AlphaFoldDB" id="A0A1Y1MR04"/>
<gene>
    <name evidence="3" type="ORF">PPYR_11899</name>
</gene>
<dbReference type="OrthoDB" id="10053513at2759"/>
<name>A0A1Y1MR04_PHOPY</name>
<dbReference type="EMBL" id="GEZM01028170">
    <property type="protein sequence ID" value="JAV86405.1"/>
    <property type="molecule type" value="Transcribed_RNA"/>
</dbReference>